<comment type="subcellular location">
    <subcellularLocation>
        <location evidence="1">Cell membrane</location>
        <topology evidence="1">Multi-pass membrane protein</topology>
    </subcellularLocation>
</comment>
<name>A0ABX1RLY2_9PSEU</name>
<dbReference type="InterPro" id="IPR002293">
    <property type="entry name" value="AA/rel_permease1"/>
</dbReference>
<evidence type="ECO:0000256" key="2">
    <source>
        <dbReference type="ARBA" id="ARBA00022475"/>
    </source>
</evidence>
<evidence type="ECO:0000256" key="5">
    <source>
        <dbReference type="ARBA" id="ARBA00023136"/>
    </source>
</evidence>
<dbReference type="PANTHER" id="PTHR42770">
    <property type="entry name" value="AMINO ACID TRANSPORTER-RELATED"/>
    <property type="match status" value="1"/>
</dbReference>
<comment type="caution">
    <text evidence="7">The sequence shown here is derived from an EMBL/GenBank/DDBJ whole genome shotgun (WGS) entry which is preliminary data.</text>
</comment>
<dbReference type="Gene3D" id="1.20.1740.10">
    <property type="entry name" value="Amino acid/polyamine transporter I"/>
    <property type="match status" value="1"/>
</dbReference>
<feature type="transmembrane region" description="Helical" evidence="6">
    <location>
        <begin position="56"/>
        <end position="76"/>
    </location>
</feature>
<evidence type="ECO:0000256" key="6">
    <source>
        <dbReference type="SAM" id="Phobius"/>
    </source>
</evidence>
<organism evidence="7 8">
    <name type="scientific">Pseudonocardia xinjiangensis</name>
    <dbReference type="NCBI Taxonomy" id="75289"/>
    <lineage>
        <taxon>Bacteria</taxon>
        <taxon>Bacillati</taxon>
        <taxon>Actinomycetota</taxon>
        <taxon>Actinomycetes</taxon>
        <taxon>Pseudonocardiales</taxon>
        <taxon>Pseudonocardiaceae</taxon>
        <taxon>Pseudonocardia</taxon>
    </lineage>
</organism>
<protein>
    <submittedName>
        <fullName evidence="7">APC family permease</fullName>
    </submittedName>
</protein>
<dbReference type="InterPro" id="IPR050367">
    <property type="entry name" value="APC_superfamily"/>
</dbReference>
<evidence type="ECO:0000313" key="8">
    <source>
        <dbReference type="Proteomes" id="UP001296706"/>
    </source>
</evidence>
<evidence type="ECO:0000256" key="4">
    <source>
        <dbReference type="ARBA" id="ARBA00022989"/>
    </source>
</evidence>
<dbReference type="PIRSF" id="PIRSF006060">
    <property type="entry name" value="AA_transporter"/>
    <property type="match status" value="1"/>
</dbReference>
<dbReference type="RefSeq" id="WP_169398274.1">
    <property type="nucleotide sequence ID" value="NZ_BAAAJH010000019.1"/>
</dbReference>
<dbReference type="EMBL" id="JAAXKY010000093">
    <property type="protein sequence ID" value="NMH80216.1"/>
    <property type="molecule type" value="Genomic_DNA"/>
</dbReference>
<sequence length="491" mass="50728">MSTPDRSESIRPDALAANSLSTRDVIAISVTILAPGMAMLLNVPGVAVIAGTSTPLAFLLGGVACLALAVVVIGFTRRMAAAGYAYTYVSRSLGPTTGFLAGWMYTFGLICFVPMTMAAVAYLASDLLGLGQRWWFPLFLAGMAVLVALSVIRIAVTSKLQLAVAAATIVVILVVDITVTAKGGAHGNTLAPFTFAHTQEGGLSGVFYGIILGITSYIGFESAADFGEETANPRRSIPVAVITAVGIATVFYLLTTYTLSIGFGVDNGAALGSDPFALKTIAARFVGAPLGSLVEIGALLSAFFVCVGCATAATRTLFAMGREGALPPWLGRTHSRFRTPANAALTVAALATVWAALVGFGLGTDDLGGEPTTVYYFFATLGTLCVILVYIGLCVGGAVFFRREAGRYRIVTHLLVPVAGVLIFSAALFGSIYPTPPEPLDMTPYITLAAVVLGVLALGLLRVSHPEAAHRIGSIIGEEEGKKSSAVSGAG</sequence>
<proteinExistence type="predicted"/>
<dbReference type="Pfam" id="PF13520">
    <property type="entry name" value="AA_permease_2"/>
    <property type="match status" value="1"/>
</dbReference>
<keyword evidence="4 6" id="KW-1133">Transmembrane helix</keyword>
<keyword evidence="5 6" id="KW-0472">Membrane</keyword>
<feature type="transmembrane region" description="Helical" evidence="6">
    <location>
        <begin position="25"/>
        <end position="50"/>
    </location>
</feature>
<keyword evidence="8" id="KW-1185">Reference proteome</keyword>
<dbReference type="PANTHER" id="PTHR42770:SF11">
    <property type="entry name" value="INNER MEMBRANE TRANSPORT PROTEIN YBAT"/>
    <property type="match status" value="1"/>
</dbReference>
<keyword evidence="2" id="KW-1003">Cell membrane</keyword>
<evidence type="ECO:0000256" key="1">
    <source>
        <dbReference type="ARBA" id="ARBA00004651"/>
    </source>
</evidence>
<dbReference type="Proteomes" id="UP001296706">
    <property type="component" value="Unassembled WGS sequence"/>
</dbReference>
<evidence type="ECO:0000313" key="7">
    <source>
        <dbReference type="EMBL" id="NMH80216.1"/>
    </source>
</evidence>
<feature type="transmembrane region" description="Helical" evidence="6">
    <location>
        <begin position="205"/>
        <end position="224"/>
    </location>
</feature>
<feature type="transmembrane region" description="Helical" evidence="6">
    <location>
        <begin position="236"/>
        <end position="254"/>
    </location>
</feature>
<gene>
    <name evidence="7" type="ORF">HF577_24410</name>
</gene>
<feature type="transmembrane region" description="Helical" evidence="6">
    <location>
        <begin position="445"/>
        <end position="463"/>
    </location>
</feature>
<feature type="transmembrane region" description="Helical" evidence="6">
    <location>
        <begin position="339"/>
        <end position="362"/>
    </location>
</feature>
<feature type="transmembrane region" description="Helical" evidence="6">
    <location>
        <begin position="162"/>
        <end position="185"/>
    </location>
</feature>
<feature type="transmembrane region" description="Helical" evidence="6">
    <location>
        <begin position="296"/>
        <end position="318"/>
    </location>
</feature>
<feature type="transmembrane region" description="Helical" evidence="6">
    <location>
        <begin position="134"/>
        <end position="155"/>
    </location>
</feature>
<keyword evidence="3 6" id="KW-0812">Transmembrane</keyword>
<feature type="transmembrane region" description="Helical" evidence="6">
    <location>
        <begin position="97"/>
        <end position="122"/>
    </location>
</feature>
<feature type="transmembrane region" description="Helical" evidence="6">
    <location>
        <begin position="374"/>
        <end position="401"/>
    </location>
</feature>
<accession>A0ABX1RLY2</accession>
<feature type="transmembrane region" description="Helical" evidence="6">
    <location>
        <begin position="413"/>
        <end position="433"/>
    </location>
</feature>
<reference evidence="7 8" key="1">
    <citation type="submission" date="2020-04" db="EMBL/GenBank/DDBJ databases">
        <authorList>
            <person name="Klaysubun C."/>
            <person name="Duangmal K."/>
            <person name="Lipun K."/>
        </authorList>
    </citation>
    <scope>NUCLEOTIDE SEQUENCE [LARGE SCALE GENOMIC DNA]</scope>
    <source>
        <strain evidence="7 8">JCM 11839</strain>
    </source>
</reference>
<evidence type="ECO:0000256" key="3">
    <source>
        <dbReference type="ARBA" id="ARBA00022692"/>
    </source>
</evidence>